<protein>
    <submittedName>
        <fullName evidence="2">Alpha/beta fold hydrolase</fullName>
    </submittedName>
</protein>
<dbReference type="InterPro" id="IPR029058">
    <property type="entry name" value="AB_hydrolase_fold"/>
</dbReference>
<keyword evidence="3" id="KW-1185">Reference proteome</keyword>
<keyword evidence="2" id="KW-0378">Hydrolase</keyword>
<evidence type="ECO:0000313" key="2">
    <source>
        <dbReference type="EMBL" id="MZQ86338.1"/>
    </source>
</evidence>
<evidence type="ECO:0000313" key="3">
    <source>
        <dbReference type="Proteomes" id="UP000481087"/>
    </source>
</evidence>
<comment type="caution">
    <text evidence="2">The sequence shown here is derived from an EMBL/GenBank/DDBJ whole genome shotgun (WGS) entry which is preliminary data.</text>
</comment>
<dbReference type="Proteomes" id="UP000481087">
    <property type="component" value="Unassembled WGS sequence"/>
</dbReference>
<dbReference type="PANTHER" id="PTHR37017:SF11">
    <property type="entry name" value="ESTERASE_LIPASE_THIOESTERASE DOMAIN-CONTAINING PROTEIN"/>
    <property type="match status" value="1"/>
</dbReference>
<evidence type="ECO:0000259" key="1">
    <source>
        <dbReference type="Pfam" id="PF12697"/>
    </source>
</evidence>
<name>A0A6L8V7J4_9BACL</name>
<dbReference type="PANTHER" id="PTHR37017">
    <property type="entry name" value="AB HYDROLASE-1 DOMAIN-CONTAINING PROTEIN-RELATED"/>
    <property type="match status" value="1"/>
</dbReference>
<sequence length="311" mass="34118">MEASSSLPVKATLANVFHISPDRIYFDQTTGFLQIDGQNAFKPTINNGVSYASSDVIAEAAAEATKQQPMTFVLIHGSWADASFWDKTVAELKSKGHAAYAPEYAGHGKLYDPNVTHEAIVESVVNYIKSNHLTNIVLVGHSFGGSIIQKVAEQVPDQIHRLVFFDAFVPLDGQSVAEQLPPELQGAFGELVKGSGNNTIPMPYPLFRDGFVNTASETLAKQIYQSAKPEPATPLLQKLDLKKFYTLNIPKSYLYFTSDMAAPQGDTYGFHPAQSRHLGQFRLITGEGDHMSAAYAKPAYLEEKLYEAARD</sequence>
<dbReference type="InterPro" id="IPR000073">
    <property type="entry name" value="AB_hydrolase_1"/>
</dbReference>
<dbReference type="GO" id="GO:0016787">
    <property type="term" value="F:hydrolase activity"/>
    <property type="evidence" value="ECO:0007669"/>
    <property type="project" value="UniProtKB-KW"/>
</dbReference>
<accession>A0A6L8V7J4</accession>
<proteinExistence type="predicted"/>
<gene>
    <name evidence="2" type="ORF">GQF01_29970</name>
</gene>
<dbReference type="Pfam" id="PF12697">
    <property type="entry name" value="Abhydrolase_6"/>
    <property type="match status" value="1"/>
</dbReference>
<dbReference type="AlphaFoldDB" id="A0A6L8V7J4"/>
<dbReference type="SUPFAM" id="SSF53474">
    <property type="entry name" value="alpha/beta-Hydrolases"/>
    <property type="match status" value="1"/>
</dbReference>
<organism evidence="2 3">
    <name type="scientific">Paenibacillus silvestris</name>
    <dbReference type="NCBI Taxonomy" id="2606219"/>
    <lineage>
        <taxon>Bacteria</taxon>
        <taxon>Bacillati</taxon>
        <taxon>Bacillota</taxon>
        <taxon>Bacilli</taxon>
        <taxon>Bacillales</taxon>
        <taxon>Paenibacillaceae</taxon>
        <taxon>Paenibacillus</taxon>
    </lineage>
</organism>
<dbReference type="EMBL" id="WTUZ01000039">
    <property type="protein sequence ID" value="MZQ86338.1"/>
    <property type="molecule type" value="Genomic_DNA"/>
</dbReference>
<dbReference type="InterPro" id="IPR052897">
    <property type="entry name" value="Sec-Metab_Biosynth_Hydrolase"/>
</dbReference>
<dbReference type="Gene3D" id="3.40.50.1820">
    <property type="entry name" value="alpha/beta hydrolase"/>
    <property type="match status" value="1"/>
</dbReference>
<reference evidence="2 3" key="1">
    <citation type="submission" date="2019-12" db="EMBL/GenBank/DDBJ databases">
        <title>Paenibacillus sp. nov. sp. isolated from soil.</title>
        <authorList>
            <person name="Kim J."/>
            <person name="Jeong S.E."/>
            <person name="Jung H.S."/>
            <person name="Jeon C.O."/>
        </authorList>
    </citation>
    <scope>NUCLEOTIDE SEQUENCE [LARGE SCALE GENOMIC DNA]</scope>
    <source>
        <strain evidence="2 3">5J-6</strain>
    </source>
</reference>
<feature type="domain" description="AB hydrolase-1" evidence="1">
    <location>
        <begin position="72"/>
        <end position="213"/>
    </location>
</feature>